<evidence type="ECO:0000313" key="2">
    <source>
        <dbReference type="Proteomes" id="UP000076925"/>
    </source>
</evidence>
<protein>
    <recommendedName>
        <fullName evidence="3">HicB-like antitoxin of toxin-antitoxin system domain-containing protein</fullName>
    </recommendedName>
</protein>
<dbReference type="InterPro" id="IPR035069">
    <property type="entry name" value="TTHA1013/TTHA0281-like"/>
</dbReference>
<sequence>MTSNLLKNIADDLSKINYSVLVEEKEGGYQATVWGLPDCQIFAQTREEALDSLHQLLKTRLKNVEIVTQEIVAPKSEHPWMKFAGKYKDDPQFDDMLADIEAYRRELDAEMEESERQ</sequence>
<proteinExistence type="predicted"/>
<dbReference type="STRING" id="128403.WA1_18525"/>
<organism evidence="1 2">
    <name type="scientific">Scytonema hofmannii PCC 7110</name>
    <dbReference type="NCBI Taxonomy" id="128403"/>
    <lineage>
        <taxon>Bacteria</taxon>
        <taxon>Bacillati</taxon>
        <taxon>Cyanobacteriota</taxon>
        <taxon>Cyanophyceae</taxon>
        <taxon>Nostocales</taxon>
        <taxon>Scytonemataceae</taxon>
        <taxon>Scytonema</taxon>
    </lineage>
</organism>
<reference evidence="1 2" key="1">
    <citation type="journal article" date="2013" name="Genome Biol. Evol.">
        <title>Genomes of Stigonematalean cyanobacteria (subsection V) and the evolution of oxygenic photosynthesis from prokaryotes to plastids.</title>
        <authorList>
            <person name="Dagan T."/>
            <person name="Roettger M."/>
            <person name="Stucken K."/>
            <person name="Landan G."/>
            <person name="Koch R."/>
            <person name="Major P."/>
            <person name="Gould S.B."/>
            <person name="Goremykin V.V."/>
            <person name="Rippka R."/>
            <person name="Tandeau de Marsac N."/>
            <person name="Gugger M."/>
            <person name="Lockhart P.J."/>
            <person name="Allen J.F."/>
            <person name="Brune I."/>
            <person name="Maus I."/>
            <person name="Puhler A."/>
            <person name="Martin W.F."/>
        </authorList>
    </citation>
    <scope>NUCLEOTIDE SEQUENCE [LARGE SCALE GENOMIC DNA]</scope>
    <source>
        <strain evidence="1 2">PCC 7110</strain>
    </source>
</reference>
<dbReference type="OrthoDB" id="428699at2"/>
<dbReference type="Gene3D" id="3.30.160.250">
    <property type="match status" value="1"/>
</dbReference>
<name>A0A139XBC9_9CYAN</name>
<dbReference type="RefSeq" id="WP_017750055.1">
    <property type="nucleotide sequence ID" value="NZ_KQ976354.1"/>
</dbReference>
<evidence type="ECO:0000313" key="1">
    <source>
        <dbReference type="EMBL" id="KYC42004.1"/>
    </source>
</evidence>
<accession>A0A139XBC9</accession>
<dbReference type="AlphaFoldDB" id="A0A139XBC9"/>
<gene>
    <name evidence="1" type="ORF">WA1_18525</name>
</gene>
<dbReference type="EMBL" id="ANNX02000020">
    <property type="protein sequence ID" value="KYC42004.1"/>
    <property type="molecule type" value="Genomic_DNA"/>
</dbReference>
<keyword evidence="2" id="KW-1185">Reference proteome</keyword>
<evidence type="ECO:0008006" key="3">
    <source>
        <dbReference type="Google" id="ProtNLM"/>
    </source>
</evidence>
<dbReference type="SUPFAM" id="SSF143100">
    <property type="entry name" value="TTHA1013/TTHA0281-like"/>
    <property type="match status" value="1"/>
</dbReference>
<comment type="caution">
    <text evidence="1">The sequence shown here is derived from an EMBL/GenBank/DDBJ whole genome shotgun (WGS) entry which is preliminary data.</text>
</comment>
<dbReference type="Proteomes" id="UP000076925">
    <property type="component" value="Unassembled WGS sequence"/>
</dbReference>